<dbReference type="SMART" id="SM01202">
    <property type="entry name" value="FerI"/>
    <property type="match status" value="1"/>
</dbReference>
<feature type="compositionally biased region" description="Basic and acidic residues" evidence="6">
    <location>
        <begin position="1"/>
        <end position="28"/>
    </location>
</feature>
<dbReference type="GO" id="GO:0016020">
    <property type="term" value="C:membrane"/>
    <property type="evidence" value="ECO:0007669"/>
    <property type="project" value="UniProtKB-SubCell"/>
</dbReference>
<dbReference type="PANTHER" id="PTHR12546">
    <property type="entry name" value="FER-1-LIKE"/>
    <property type="match status" value="1"/>
</dbReference>
<dbReference type="PROSITE" id="PS50004">
    <property type="entry name" value="C2"/>
    <property type="match status" value="5"/>
</dbReference>
<proteinExistence type="predicted"/>
<dbReference type="Pfam" id="PF00168">
    <property type="entry name" value="C2"/>
    <property type="match status" value="5"/>
</dbReference>
<reference evidence="9" key="1">
    <citation type="submission" date="2021-09" db="EMBL/GenBank/DDBJ databases">
        <authorList>
            <consortium name="AG Swart"/>
            <person name="Singh M."/>
            <person name="Singh A."/>
            <person name="Seah K."/>
            <person name="Emmerich C."/>
        </authorList>
    </citation>
    <scope>NUCLEOTIDE SEQUENCE</scope>
    <source>
        <strain evidence="9">ATCC30299</strain>
    </source>
</reference>
<feature type="transmembrane region" description="Helical" evidence="7">
    <location>
        <begin position="1450"/>
        <end position="1471"/>
    </location>
</feature>
<sequence>MAGRKEEQKKEEPEKDSKEKEENEDKGDSAPIAPDPVTFKKGDYTVHIYLEECRALLAANSDSAIDPIVVMKVWNKDKCTKRVSDQGGSINLVWNEHFFFTRENITAEEMANSSIMFEVRDHNTLWKDSLVGQFYMDMSSVYHQSDHAFIHRWILLSNPKDSDFEKVRGYLKVGISVLHETDKTVDLTIREDVSKKDEDILLPPQIRPSTKQVKIRLLKAESLPVLDTLTDSLDAFCVAKIGGSKVVSSVKVADKATLSAYWYEELYLPVMEPCLTNNIILTFYDRDLMCPKDDLVGSISIPWRIVENGRFSQNRWSNLYGAPALIDNEEANRMNMIEELASHWRGRVLLSITSEKNNNSELKVEKIKDPNLPVKIRDEYEVGKDYELRAQVFNSAALPKEKGEYAVKVSFSGVSTSTSVKKAANNRIDWYESCKRKTSLIPHGAENNLPDVFIYLVKDKKSICFHRIRAKDLADVNGKPFWIRFAADKSIGEVKNEWDAGFLRIRIYVGPYDEDNDDLTVGGWDKPPMPPQESKKILVCNLYQCRNLPAADKNGLADPYVKIYCAGALGSTQNEPQERTLNPTWYRTIPIELSIGAFEAVPPIICYVWDWDRIGGDDLIGMTITDITEATINSRTPTPPKWKSLNMGRVGSEMGEILISYNLYDVGQVVEYEIIPEYDDVSIEISILGMRDLHPAVGFMPVNKAFVKFDLNSLRLTGGSLIKKELQTQPGDPGMNPNVNTVLSFTCKLPKDPLYCPTLTCTVHDNLFAGLYQPLIGTFSLYLGDIIQKSKTSVKSVKNEVEKVVEIQNPFRNSITELAKIFNSLGQAPQSEISIKEIADTNTNASLETKTEDHREEEKIETKSNPDQKPRKFALSFKGLFKKENKKKSKEEKPLLEEVDNTYIARGISIALQQSAKQLNLPDADRKLTIDEAIQGHVVRLPLYKTSSKTNKMTEIKIPDPKFYMSLGYNRAPDDGHRHYRLYLDTELENSEYYGESPFCEYELLKGQSRGLDESIFDKADRLDISGQKTNLKCVGKFKGLVRITPRKYLDYKEKIKIIANGGLNLSNSMTLLGGMLEKDREFDEITRQLLVKTPVTVRVYIIDAFDLEQKDRFSASDPYLKVSLGKEEYNLKDEYQSDISNPKFYKFFSFETTLPGASLLKIQVWDHNDVFSDEKIGETRIDLEDRFFSSKWKKLPEKPIETRRLYHKSSRRPQGSIRLWVDVIAGKSQPPIFEIQPRPPAEFEARLIVWECEDIENMDFEGVSDLYVRAWIKQGKEKETDTHYRAQSGRGCWNWRMKFPLTVSQEETNYRLTLQIWDRDMLSRNDFIASSAFDFEDLAKEAWEAGKRTKKYGEADSGMLASLSKKQSDCFWINLSKVDKKGKVSEAGKIKISFELVPKDAALNNPVGEGRSDPNVDPFLPEPTGRFKWSWNPLSLISQMCGPEFKAKICLSICLILCCMMIVFCIPMIFSNIVTAELT</sequence>
<accession>A0AAU9JR97</accession>
<feature type="domain" description="C2" evidence="8">
    <location>
        <begin position="25"/>
        <end position="154"/>
    </location>
</feature>
<evidence type="ECO:0000259" key="8">
    <source>
        <dbReference type="PROSITE" id="PS50004"/>
    </source>
</evidence>
<comment type="caution">
    <text evidence="9">The sequence shown here is derived from an EMBL/GenBank/DDBJ whole genome shotgun (WGS) entry which is preliminary data.</text>
</comment>
<feature type="domain" description="C2" evidence="8">
    <location>
        <begin position="194"/>
        <end position="317"/>
    </location>
</feature>
<dbReference type="InterPro" id="IPR012968">
    <property type="entry name" value="FerIin_dom"/>
</dbReference>
<dbReference type="CDD" id="cd00030">
    <property type="entry name" value="C2"/>
    <property type="match status" value="1"/>
</dbReference>
<name>A0AAU9JR97_9CILI</name>
<feature type="domain" description="C2" evidence="8">
    <location>
        <begin position="1079"/>
        <end position="1198"/>
    </location>
</feature>
<feature type="compositionally biased region" description="Basic and acidic residues" evidence="6">
    <location>
        <begin position="849"/>
        <end position="870"/>
    </location>
</feature>
<keyword evidence="3" id="KW-0677">Repeat</keyword>
<evidence type="ECO:0000256" key="6">
    <source>
        <dbReference type="SAM" id="MobiDB-lite"/>
    </source>
</evidence>
<dbReference type="InterPro" id="IPR035892">
    <property type="entry name" value="C2_domain_sf"/>
</dbReference>
<dbReference type="CDD" id="cd04037">
    <property type="entry name" value="C2E_Ferlin"/>
    <property type="match status" value="1"/>
</dbReference>
<keyword evidence="2 7" id="KW-0812">Transmembrane</keyword>
<evidence type="ECO:0000313" key="10">
    <source>
        <dbReference type="Proteomes" id="UP001162131"/>
    </source>
</evidence>
<evidence type="ECO:0000256" key="1">
    <source>
        <dbReference type="ARBA" id="ARBA00004167"/>
    </source>
</evidence>
<protein>
    <recommendedName>
        <fullName evidence="8">C2 domain-containing protein</fullName>
    </recommendedName>
</protein>
<dbReference type="Proteomes" id="UP001162131">
    <property type="component" value="Unassembled WGS sequence"/>
</dbReference>
<dbReference type="InterPro" id="IPR037721">
    <property type="entry name" value="Ferlin"/>
</dbReference>
<evidence type="ECO:0000256" key="4">
    <source>
        <dbReference type="ARBA" id="ARBA00022989"/>
    </source>
</evidence>
<feature type="domain" description="C2" evidence="8">
    <location>
        <begin position="1225"/>
        <end position="1349"/>
    </location>
</feature>
<comment type="subcellular location">
    <subcellularLocation>
        <location evidence="1">Membrane</location>
        <topology evidence="1">Single-pass membrane protein</topology>
    </subcellularLocation>
</comment>
<dbReference type="SMART" id="SM00239">
    <property type="entry name" value="C2"/>
    <property type="match status" value="5"/>
</dbReference>
<dbReference type="SUPFAM" id="SSF49562">
    <property type="entry name" value="C2 domain (Calcium/lipid-binding domain, CaLB)"/>
    <property type="match status" value="5"/>
</dbReference>
<keyword evidence="5 7" id="KW-0472">Membrane</keyword>
<dbReference type="Gene3D" id="2.60.40.150">
    <property type="entry name" value="C2 domain"/>
    <property type="match status" value="5"/>
</dbReference>
<feature type="region of interest" description="Disordered" evidence="6">
    <location>
        <begin position="1"/>
        <end position="36"/>
    </location>
</feature>
<dbReference type="EMBL" id="CAJZBQ010000045">
    <property type="protein sequence ID" value="CAG9328112.1"/>
    <property type="molecule type" value="Genomic_DNA"/>
</dbReference>
<organism evidence="9 10">
    <name type="scientific">Blepharisma stoltei</name>
    <dbReference type="NCBI Taxonomy" id="1481888"/>
    <lineage>
        <taxon>Eukaryota</taxon>
        <taxon>Sar</taxon>
        <taxon>Alveolata</taxon>
        <taxon>Ciliophora</taxon>
        <taxon>Postciliodesmatophora</taxon>
        <taxon>Heterotrichea</taxon>
        <taxon>Heterotrichida</taxon>
        <taxon>Blepharismidae</taxon>
        <taxon>Blepharisma</taxon>
    </lineage>
</organism>
<feature type="region of interest" description="Disordered" evidence="6">
    <location>
        <begin position="844"/>
        <end position="870"/>
    </location>
</feature>
<feature type="domain" description="C2" evidence="8">
    <location>
        <begin position="515"/>
        <end position="643"/>
    </location>
</feature>
<dbReference type="InterPro" id="IPR037724">
    <property type="entry name" value="C2E_Ferlin"/>
</dbReference>
<evidence type="ECO:0000256" key="7">
    <source>
        <dbReference type="SAM" id="Phobius"/>
    </source>
</evidence>
<evidence type="ECO:0000256" key="2">
    <source>
        <dbReference type="ARBA" id="ARBA00022692"/>
    </source>
</evidence>
<dbReference type="PANTHER" id="PTHR12546:SF33">
    <property type="entry name" value="SPERM VESICLE FUSION PROTEIN FER-1"/>
    <property type="match status" value="1"/>
</dbReference>
<dbReference type="GO" id="GO:0007009">
    <property type="term" value="P:plasma membrane organization"/>
    <property type="evidence" value="ECO:0007669"/>
    <property type="project" value="TreeGrafter"/>
</dbReference>
<keyword evidence="4 7" id="KW-1133">Transmembrane helix</keyword>
<evidence type="ECO:0000313" key="9">
    <source>
        <dbReference type="EMBL" id="CAG9328112.1"/>
    </source>
</evidence>
<gene>
    <name evidence="9" type="ORF">BSTOLATCC_MIC45570</name>
</gene>
<dbReference type="InterPro" id="IPR000008">
    <property type="entry name" value="C2_dom"/>
</dbReference>
<evidence type="ECO:0000256" key="3">
    <source>
        <dbReference type="ARBA" id="ARBA00022737"/>
    </source>
</evidence>
<keyword evidence="10" id="KW-1185">Reference proteome</keyword>
<evidence type="ECO:0000256" key="5">
    <source>
        <dbReference type="ARBA" id="ARBA00023136"/>
    </source>
</evidence>